<reference evidence="6" key="1">
    <citation type="journal article" date="2019" name="Int. J. Syst. Evol. Microbiol.">
        <title>The Global Catalogue of Microorganisms (GCM) 10K type strain sequencing project: providing services to taxonomists for standard genome sequencing and annotation.</title>
        <authorList>
            <consortium name="The Broad Institute Genomics Platform"/>
            <consortium name="The Broad Institute Genome Sequencing Center for Infectious Disease"/>
            <person name="Wu L."/>
            <person name="Ma J."/>
        </authorList>
    </citation>
    <scope>NUCLEOTIDE SEQUENCE [LARGE SCALE GENOMIC DNA]</scope>
    <source>
        <strain evidence="6">JCM 3296</strain>
    </source>
</reference>
<evidence type="ECO:0000313" key="5">
    <source>
        <dbReference type="EMBL" id="GGU30315.1"/>
    </source>
</evidence>
<dbReference type="SUPFAM" id="SSF53323">
    <property type="entry name" value="Pyruvate-ferredoxin oxidoreductase, PFOR, domain III"/>
    <property type="match status" value="1"/>
</dbReference>
<dbReference type="InterPro" id="IPR002869">
    <property type="entry name" value="Pyrv_flavodox_OxRed_cen"/>
</dbReference>
<evidence type="ECO:0000256" key="1">
    <source>
        <dbReference type="ARBA" id="ARBA00023002"/>
    </source>
</evidence>
<dbReference type="CDD" id="cd07034">
    <property type="entry name" value="TPP_PYR_PFOR_IOR-alpha_like"/>
    <property type="match status" value="1"/>
</dbReference>
<dbReference type="EMBL" id="BMRE01000006">
    <property type="protein sequence ID" value="GGU30315.1"/>
    <property type="molecule type" value="Genomic_DNA"/>
</dbReference>
<keyword evidence="6" id="KW-1185">Reference proteome</keyword>
<name>A0ABQ2UG27_9PSEU</name>
<accession>A0ABQ2UG27</accession>
<dbReference type="InterPro" id="IPR002880">
    <property type="entry name" value="Pyrv_Fd/Flavodoxin_OxRdtase_N"/>
</dbReference>
<sequence length="612" mass="65769">MSTETRKLDRVVIRFAGDSGDGMQLTGDRFTSEAAAFGNDLATQPNFPAEIRAPQGTLPGVSSFQLHFADYDILTPGDRPDVLVAMNPAALKANVVDLPDGGILIVNTDEFTKRNLTKVGYDSNPLEDESLAKFQVHKVAMATLTIGALEDTGLGKKDAERAKNMFALGLLSWMYHRPTEGTERFLREKFAKKPDIAEANVLAFRAGWNYGETTEAFAVTYEVAPAKLNVGTYRQITGNTATAYGIVAAAQRSKLPVVLGTYPITPASDILHELSKHKNFDITTVQAEDEIAGIGIALGASYGGALGVTSTSGPGIALKSETIGLAVMTELPLLVIDVQRGGPSTGLPTKTEQADLLQAMFGRNGESPVPIVAPQSPSDCFDAVLDAARIALKYRTPVLFLSDGAVANGSEPWLIPDVDSLPDLTVEFATDPETFQPYSRDPETLARPWAVPGTPGLQHRIGGLEKQDVTGNISYDPENHDRMVRLRQAKIDGIEVPDVVVDDPSGEAKVLVVGWGSSYGPIGAAARRVRKLGLPVAHAHLRHLNPFPKNLGEVLRKYDKVVVPEMNLGQLALLLRAKYLVDAVSYTKVQGLPFKAEELQDVLADVIKGVSA</sequence>
<keyword evidence="1" id="KW-0560">Oxidoreductase</keyword>
<organism evidence="5 6">
    <name type="scientific">Lentzea flava</name>
    <dbReference type="NCBI Taxonomy" id="103732"/>
    <lineage>
        <taxon>Bacteria</taxon>
        <taxon>Bacillati</taxon>
        <taxon>Actinomycetota</taxon>
        <taxon>Actinomycetes</taxon>
        <taxon>Pseudonocardiales</taxon>
        <taxon>Pseudonocardiaceae</taxon>
        <taxon>Lentzea</taxon>
    </lineage>
</organism>
<dbReference type="Pfam" id="PF17147">
    <property type="entry name" value="PFOR_II"/>
    <property type="match status" value="1"/>
</dbReference>
<comment type="caution">
    <text evidence="5">The sequence shown here is derived from an EMBL/GenBank/DDBJ whole genome shotgun (WGS) entry which is preliminary data.</text>
</comment>
<proteinExistence type="predicted"/>
<dbReference type="Gene3D" id="3.40.50.920">
    <property type="match status" value="1"/>
</dbReference>
<dbReference type="NCBIfam" id="TIGR03710">
    <property type="entry name" value="OAFO_sf"/>
    <property type="match status" value="1"/>
</dbReference>
<evidence type="ECO:0000259" key="2">
    <source>
        <dbReference type="Pfam" id="PF01558"/>
    </source>
</evidence>
<evidence type="ECO:0000259" key="4">
    <source>
        <dbReference type="Pfam" id="PF17147"/>
    </source>
</evidence>
<dbReference type="Proteomes" id="UP000649573">
    <property type="component" value="Unassembled WGS sequence"/>
</dbReference>
<gene>
    <name evidence="5" type="primary">korA</name>
    <name evidence="5" type="ORF">GCM10010178_23270</name>
</gene>
<dbReference type="PANTHER" id="PTHR32154">
    <property type="entry name" value="PYRUVATE-FLAVODOXIN OXIDOREDUCTASE-RELATED"/>
    <property type="match status" value="1"/>
</dbReference>
<dbReference type="InterPro" id="IPR009014">
    <property type="entry name" value="Transketo_C/PFOR_II"/>
</dbReference>
<evidence type="ECO:0000313" key="6">
    <source>
        <dbReference type="Proteomes" id="UP000649573"/>
    </source>
</evidence>
<dbReference type="SUPFAM" id="SSF52922">
    <property type="entry name" value="TK C-terminal domain-like"/>
    <property type="match status" value="1"/>
</dbReference>
<dbReference type="InterPro" id="IPR029061">
    <property type="entry name" value="THDP-binding"/>
</dbReference>
<dbReference type="InterPro" id="IPR033412">
    <property type="entry name" value="PFOR_II"/>
</dbReference>
<dbReference type="SUPFAM" id="SSF52518">
    <property type="entry name" value="Thiamin diphosphate-binding fold (THDP-binding)"/>
    <property type="match status" value="1"/>
</dbReference>
<dbReference type="Gene3D" id="3.40.920.10">
    <property type="entry name" value="Pyruvate-ferredoxin oxidoreductase, PFOR, domain III"/>
    <property type="match status" value="1"/>
</dbReference>
<dbReference type="InterPro" id="IPR019752">
    <property type="entry name" value="Pyrv/ketoisovalerate_OxRed_cat"/>
</dbReference>
<dbReference type="Pfam" id="PF01855">
    <property type="entry name" value="POR_N"/>
    <property type="match status" value="1"/>
</dbReference>
<dbReference type="Pfam" id="PF01558">
    <property type="entry name" value="POR"/>
    <property type="match status" value="1"/>
</dbReference>
<feature type="domain" description="Pyruvate flavodoxin/ferredoxin oxidoreductase pyrimidine binding" evidence="3">
    <location>
        <begin position="257"/>
        <end position="468"/>
    </location>
</feature>
<dbReference type="InterPro" id="IPR022367">
    <property type="entry name" value="2-oxoacid/accept_OxRdtase_asu"/>
</dbReference>
<evidence type="ECO:0000259" key="3">
    <source>
        <dbReference type="Pfam" id="PF01855"/>
    </source>
</evidence>
<dbReference type="Gene3D" id="3.40.50.970">
    <property type="match status" value="1"/>
</dbReference>
<dbReference type="PANTHER" id="PTHR32154:SF20">
    <property type="entry name" value="2-OXOGLUTARATE OXIDOREDUCTASE SUBUNIT KORA"/>
    <property type="match status" value="1"/>
</dbReference>
<dbReference type="InterPro" id="IPR050722">
    <property type="entry name" value="Pyruvate:ferred/Flavod_OxRd"/>
</dbReference>
<feature type="domain" description="Pyruvate:ferredoxin oxidoreductase core" evidence="4">
    <location>
        <begin position="508"/>
        <end position="572"/>
    </location>
</feature>
<protein>
    <submittedName>
        <fullName evidence="5">2-oxoglutarate ferredoxin oxidoreductase subunit alpha</fullName>
    </submittedName>
</protein>
<dbReference type="RefSeq" id="WP_189253628.1">
    <property type="nucleotide sequence ID" value="NZ_BMRE01000006.1"/>
</dbReference>
<feature type="domain" description="Pyruvate/ketoisovalerate oxidoreductase catalytic" evidence="2">
    <location>
        <begin position="20"/>
        <end position="207"/>
    </location>
</feature>